<dbReference type="InterPro" id="IPR000719">
    <property type="entry name" value="Prot_kinase_dom"/>
</dbReference>
<dbReference type="AlphaFoldDB" id="A0A1S2N6E0"/>
<dbReference type="SUPFAM" id="SSF56112">
    <property type="entry name" value="Protein kinase-like (PK-like)"/>
    <property type="match status" value="1"/>
</dbReference>
<protein>
    <submittedName>
        <fullName evidence="6">Kinase domain protein</fullName>
    </submittedName>
</protein>
<evidence type="ECO:0000256" key="2">
    <source>
        <dbReference type="ARBA" id="ARBA00022741"/>
    </source>
</evidence>
<dbReference type="SMART" id="SM00220">
    <property type="entry name" value="S_TKc"/>
    <property type="match status" value="1"/>
</dbReference>
<organism evidence="6 7">
    <name type="scientific">Massilia timonae</name>
    <dbReference type="NCBI Taxonomy" id="47229"/>
    <lineage>
        <taxon>Bacteria</taxon>
        <taxon>Pseudomonadati</taxon>
        <taxon>Pseudomonadota</taxon>
        <taxon>Betaproteobacteria</taxon>
        <taxon>Burkholderiales</taxon>
        <taxon>Oxalobacteraceae</taxon>
        <taxon>Telluria group</taxon>
        <taxon>Massilia</taxon>
    </lineage>
</organism>
<dbReference type="GO" id="GO:0004674">
    <property type="term" value="F:protein serine/threonine kinase activity"/>
    <property type="evidence" value="ECO:0007669"/>
    <property type="project" value="TreeGrafter"/>
</dbReference>
<evidence type="ECO:0000256" key="1">
    <source>
        <dbReference type="ARBA" id="ARBA00022679"/>
    </source>
</evidence>
<dbReference type="Gene3D" id="3.30.200.20">
    <property type="entry name" value="Phosphorylase Kinase, domain 1"/>
    <property type="match status" value="1"/>
</dbReference>
<sequence length="320" mass="34276">MYEAGTVISLAGGQYRLREALAGSAYGVVWRADSLHANGSVALKLVNLEQMARAPSSLRARWLASASTEIAFLRGLAPWDGRHIVRLLDSGEHAGMPAMALELLDGDLAGHLTREMALGRTIAPARALAWIGQVNQALAKVHASGWRYLDLKPGNLLLDAASDSVKLADFGTNRRLDDLRAHTYAGTANWQAPEQFFPDADGYATEARTDYFALGALLYYLVGGRLLRYSSACGQAWQAHGRDAAASLLAERQRRPAVLQPDEAALFASRLGPAAAPGLALLRALVAERPADRPRHALDISRALADAVSALHAESLRSAA</sequence>
<keyword evidence="3 6" id="KW-0418">Kinase</keyword>
<evidence type="ECO:0000259" key="5">
    <source>
        <dbReference type="PROSITE" id="PS50011"/>
    </source>
</evidence>
<dbReference type="PROSITE" id="PS50011">
    <property type="entry name" value="PROTEIN_KINASE_DOM"/>
    <property type="match status" value="1"/>
</dbReference>
<dbReference type="EMBL" id="JRYB01000001">
    <property type="protein sequence ID" value="OIJ40647.1"/>
    <property type="molecule type" value="Genomic_DNA"/>
</dbReference>
<accession>A0A1S2N6E0</accession>
<dbReference type="PANTHER" id="PTHR43289">
    <property type="entry name" value="MITOGEN-ACTIVATED PROTEIN KINASE KINASE KINASE 20-RELATED"/>
    <property type="match status" value="1"/>
</dbReference>
<proteinExistence type="predicted"/>
<dbReference type="Pfam" id="PF00069">
    <property type="entry name" value="Pkinase"/>
    <property type="match status" value="1"/>
</dbReference>
<dbReference type="Proteomes" id="UP000180246">
    <property type="component" value="Unassembled WGS sequence"/>
</dbReference>
<name>A0A1S2N6E0_9BURK</name>
<dbReference type="RefSeq" id="WP_071363132.1">
    <property type="nucleotide sequence ID" value="NZ_JRYB01000001.1"/>
</dbReference>
<evidence type="ECO:0000256" key="4">
    <source>
        <dbReference type="ARBA" id="ARBA00022840"/>
    </source>
</evidence>
<evidence type="ECO:0000313" key="7">
    <source>
        <dbReference type="Proteomes" id="UP000180246"/>
    </source>
</evidence>
<dbReference type="InterPro" id="IPR011009">
    <property type="entry name" value="Kinase-like_dom_sf"/>
</dbReference>
<keyword evidence="2" id="KW-0547">Nucleotide-binding</keyword>
<keyword evidence="4" id="KW-0067">ATP-binding</keyword>
<keyword evidence="1" id="KW-0808">Transferase</keyword>
<dbReference type="GO" id="GO:0005524">
    <property type="term" value="F:ATP binding"/>
    <property type="evidence" value="ECO:0007669"/>
    <property type="project" value="UniProtKB-KW"/>
</dbReference>
<comment type="caution">
    <text evidence="6">The sequence shown here is derived from an EMBL/GenBank/DDBJ whole genome shotgun (WGS) entry which is preliminary data.</text>
</comment>
<gene>
    <name evidence="6" type="ORF">LO55_4472</name>
</gene>
<evidence type="ECO:0000313" key="6">
    <source>
        <dbReference type="EMBL" id="OIJ40647.1"/>
    </source>
</evidence>
<feature type="domain" description="Protein kinase" evidence="5">
    <location>
        <begin position="15"/>
        <end position="305"/>
    </location>
</feature>
<dbReference type="PANTHER" id="PTHR43289:SF6">
    <property type="entry name" value="SERINE_THREONINE-PROTEIN KINASE NEKL-3"/>
    <property type="match status" value="1"/>
</dbReference>
<dbReference type="Gene3D" id="1.10.510.10">
    <property type="entry name" value="Transferase(Phosphotransferase) domain 1"/>
    <property type="match status" value="1"/>
</dbReference>
<evidence type="ECO:0000256" key="3">
    <source>
        <dbReference type="ARBA" id="ARBA00022777"/>
    </source>
</evidence>
<reference evidence="6 7" key="1">
    <citation type="submission" date="2014-10" db="EMBL/GenBank/DDBJ databases">
        <authorList>
            <person name="Seo M.-J."/>
            <person name="Seok Y.J."/>
            <person name="Cha I.-T."/>
        </authorList>
    </citation>
    <scope>NUCLEOTIDE SEQUENCE [LARGE SCALE GENOMIC DNA]</scope>
    <source>
        <strain evidence="6 7">NEU</strain>
    </source>
</reference>